<evidence type="ECO:0008006" key="3">
    <source>
        <dbReference type="Google" id="ProtNLM"/>
    </source>
</evidence>
<comment type="caution">
    <text evidence="1">The sequence shown here is derived from an EMBL/GenBank/DDBJ whole genome shotgun (WGS) entry which is preliminary data.</text>
</comment>
<accession>A0A261G6L3</accession>
<proteinExistence type="predicted"/>
<dbReference type="OrthoDB" id="3173471at2"/>
<reference evidence="1 2" key="1">
    <citation type="journal article" date="2017" name="BMC Genomics">
        <title>Comparative genomic and phylogenomic analyses of the Bifidobacteriaceae family.</title>
        <authorList>
            <person name="Lugli G.A."/>
            <person name="Milani C."/>
            <person name="Turroni F."/>
            <person name="Duranti S."/>
            <person name="Mancabelli L."/>
            <person name="Mangifesta M."/>
            <person name="Ferrario C."/>
            <person name="Modesto M."/>
            <person name="Mattarelli P."/>
            <person name="Jiri K."/>
            <person name="van Sinderen D."/>
            <person name="Ventura M."/>
        </authorList>
    </citation>
    <scope>NUCLEOTIDE SEQUENCE [LARGE SCALE GENOMIC DNA]</scope>
    <source>
        <strain evidence="1 2">LMG 28769</strain>
    </source>
</reference>
<organism evidence="1 2">
    <name type="scientific">Bifidobacterium aquikefiri</name>
    <dbReference type="NCBI Taxonomy" id="1653207"/>
    <lineage>
        <taxon>Bacteria</taxon>
        <taxon>Bacillati</taxon>
        <taxon>Actinomycetota</taxon>
        <taxon>Actinomycetes</taxon>
        <taxon>Bifidobacteriales</taxon>
        <taxon>Bifidobacteriaceae</taxon>
        <taxon>Bifidobacterium</taxon>
    </lineage>
</organism>
<dbReference type="EMBL" id="MWXA01000005">
    <property type="protein sequence ID" value="OZG67042.1"/>
    <property type="molecule type" value="Genomic_DNA"/>
</dbReference>
<keyword evidence="2" id="KW-1185">Reference proteome</keyword>
<sequence length="284" mass="32393">MDITQDEAWLSSANSELERCFHLARKARTPLVLAGLTAIALMGLPPPWNQDRDQLRVTVCASPQQQRSKQRDIRAIYWSLPFFTSTITCGDISMNIVDPVTACLQSLRDISKEEAVVLFDSLLARGANRKEVSKQDLECLINTNQRFVGKASARWALERCREGTDSPMESRLRIKLIQHHFPCPQVNYMIQHPQTGEIWLADLAYPELKIAIEYQGVRFHTSKESLKRDSRKSSALQGMKWNLIPVTSEDILDQTCWNRFTDTLESVIVAQSARYSVHCELDEV</sequence>
<gene>
    <name evidence="1" type="ORF">BAQU_1114</name>
</gene>
<dbReference type="RefSeq" id="WP_094693495.1">
    <property type="nucleotide sequence ID" value="NZ_CALENZ010000001.1"/>
</dbReference>
<dbReference type="GeneID" id="98295783"/>
<protein>
    <recommendedName>
        <fullName evidence="3">DUF559 domain-containing protein</fullName>
    </recommendedName>
</protein>
<name>A0A261G6L3_9BIFI</name>
<dbReference type="InterPro" id="IPR011335">
    <property type="entry name" value="Restrct_endonuc-II-like"/>
</dbReference>
<dbReference type="SUPFAM" id="SSF52980">
    <property type="entry name" value="Restriction endonuclease-like"/>
    <property type="match status" value="1"/>
</dbReference>
<dbReference type="AlphaFoldDB" id="A0A261G6L3"/>
<evidence type="ECO:0000313" key="1">
    <source>
        <dbReference type="EMBL" id="OZG67042.1"/>
    </source>
</evidence>
<evidence type="ECO:0000313" key="2">
    <source>
        <dbReference type="Proteomes" id="UP000216451"/>
    </source>
</evidence>
<dbReference type="Gene3D" id="3.40.960.10">
    <property type="entry name" value="VSR Endonuclease"/>
    <property type="match status" value="1"/>
</dbReference>
<dbReference type="Proteomes" id="UP000216451">
    <property type="component" value="Unassembled WGS sequence"/>
</dbReference>